<reference evidence="1 2" key="1">
    <citation type="submission" date="2019-09" db="EMBL/GenBank/DDBJ databases">
        <authorList>
            <person name="Geng P."/>
            <person name="Wan X."/>
            <person name="Zhou G."/>
            <person name="Yuan Z."/>
            <person name="Hu X."/>
        </authorList>
    </citation>
    <scope>NUCLEOTIDE SEQUENCE [LARGE SCALE GENOMIC DNA]</scope>
    <source>
        <strain evidence="1 2">EFR-4</strain>
    </source>
</reference>
<name>A0A5M9GFS1_9BACI</name>
<protein>
    <submittedName>
        <fullName evidence="1">DUF3895 domain-containing protein</fullName>
    </submittedName>
</protein>
<sequence>MKTLYLSQTERDSILSTLSSEQKDYLNEFLKRGKRTAFASVLAQQKGDNSLEDADHISIKWTLLDFIDAGTISDELKCECGRSLRYQYIVKNLDTGKVLKFGKSHFQEHTNIPADIVKEVINGMLQIDYELDEILIKLKNNWSLELNEGITLPADLDIPLDIQIHLDLQLPLLEKQIHRLLSCTDKNRKFSSTNNVNGQTNNLVKDTEQISLFEEETLNNKSEEEFYLKSKCNQSFHEYLDNAEKEFIDKYIVDTDIISTRLLCELLIKNVNSYNKRYSSGKPYIYSYVSNYLDYLYHNSKLSVAENFAFKDRIYFTTFHI</sequence>
<evidence type="ECO:0000313" key="2">
    <source>
        <dbReference type="Proteomes" id="UP000325411"/>
    </source>
</evidence>
<dbReference type="Proteomes" id="UP000325411">
    <property type="component" value="Unassembled WGS sequence"/>
</dbReference>
<dbReference type="RefSeq" id="WP_153623565.1">
    <property type="nucleotide sequence ID" value="NZ_CP064082.1"/>
</dbReference>
<proteinExistence type="predicted"/>
<accession>A0A5M9GFS1</accession>
<gene>
    <name evidence="1" type="ORF">FYW06_28005</name>
</gene>
<evidence type="ECO:0000313" key="1">
    <source>
        <dbReference type="EMBL" id="KAA8473027.1"/>
    </source>
</evidence>
<dbReference type="AlphaFoldDB" id="A0A5M9GFS1"/>
<organism evidence="1 2">
    <name type="scientific">Bacillus paranthracis</name>
    <dbReference type="NCBI Taxonomy" id="2026186"/>
    <lineage>
        <taxon>Bacteria</taxon>
        <taxon>Bacillati</taxon>
        <taxon>Bacillota</taxon>
        <taxon>Bacilli</taxon>
        <taxon>Bacillales</taxon>
        <taxon>Bacillaceae</taxon>
        <taxon>Bacillus</taxon>
        <taxon>Bacillus cereus group</taxon>
    </lineage>
</organism>
<comment type="caution">
    <text evidence="1">The sequence shown here is derived from an EMBL/GenBank/DDBJ whole genome shotgun (WGS) entry which is preliminary data.</text>
</comment>
<dbReference type="EMBL" id="VXCE01000044">
    <property type="protein sequence ID" value="KAA8473027.1"/>
    <property type="molecule type" value="Genomic_DNA"/>
</dbReference>